<dbReference type="Pfam" id="PF13036">
    <property type="entry name" value="LpoB"/>
    <property type="match status" value="1"/>
</dbReference>
<feature type="non-terminal residue" evidence="2">
    <location>
        <position position="1"/>
    </location>
</feature>
<proteinExistence type="predicted"/>
<feature type="non-terminal residue" evidence="2">
    <location>
        <position position="86"/>
    </location>
</feature>
<gene>
    <name evidence="2" type="ORF">Q604_UNBC04040G0001</name>
</gene>
<dbReference type="PANTHER" id="PTHR40593">
    <property type="entry name" value="PENICILLIN-BINDING PROTEIN ACTIVATOR LPOB"/>
    <property type="match status" value="1"/>
</dbReference>
<feature type="compositionally biased region" description="Pro residues" evidence="1">
    <location>
        <begin position="1"/>
        <end position="10"/>
    </location>
</feature>
<dbReference type="PANTHER" id="PTHR40593:SF1">
    <property type="entry name" value="PENICILLIN-BINDING PROTEIN ACTIVATOR LPOB"/>
    <property type="match status" value="1"/>
</dbReference>
<name>W1YHQ8_9ZZZZ</name>
<organism evidence="2">
    <name type="scientific">human gut metagenome</name>
    <dbReference type="NCBI Taxonomy" id="408170"/>
    <lineage>
        <taxon>unclassified sequences</taxon>
        <taxon>metagenomes</taxon>
        <taxon>organismal metagenomes</taxon>
    </lineage>
</organism>
<sequence>PSVPTIPQQPRPIELEDQTAPPAPHIRHYDWNGAMQPMVSKMLGADGVTAGSVLLVDSVNNRTNGSLNAAEATETLRNALANNGKF</sequence>
<evidence type="ECO:0000256" key="1">
    <source>
        <dbReference type="SAM" id="MobiDB-lite"/>
    </source>
</evidence>
<reference evidence="2" key="1">
    <citation type="submission" date="2013-12" db="EMBL/GenBank/DDBJ databases">
        <title>A Varibaculum cambriense genome reconstructed from a premature infant gut community with otherwise low bacterial novelty that shifts toward anaerobic metabolism during the third week of life.</title>
        <authorList>
            <person name="Brown C.T."/>
            <person name="Sharon I."/>
            <person name="Thomas B.C."/>
            <person name="Castelle C.J."/>
            <person name="Morowitz M.J."/>
            <person name="Banfield J.F."/>
        </authorList>
    </citation>
    <scope>NUCLEOTIDE SEQUENCE</scope>
</reference>
<dbReference type="AlphaFoldDB" id="W1YHQ8"/>
<dbReference type="GO" id="GO:0031241">
    <property type="term" value="C:periplasmic side of cell outer membrane"/>
    <property type="evidence" value="ECO:0007669"/>
    <property type="project" value="TreeGrafter"/>
</dbReference>
<evidence type="ECO:0000313" key="2">
    <source>
        <dbReference type="EMBL" id="ETJ42002.1"/>
    </source>
</evidence>
<dbReference type="InterPro" id="IPR014094">
    <property type="entry name" value="LpoB"/>
</dbReference>
<comment type="caution">
    <text evidence="2">The sequence shown here is derived from an EMBL/GenBank/DDBJ whole genome shotgun (WGS) entry which is preliminary data.</text>
</comment>
<accession>W1YHQ8</accession>
<dbReference type="GO" id="GO:0030234">
    <property type="term" value="F:enzyme regulator activity"/>
    <property type="evidence" value="ECO:0007669"/>
    <property type="project" value="TreeGrafter"/>
</dbReference>
<dbReference type="Gene3D" id="3.40.50.10610">
    <property type="entry name" value="ABC-type transport auxiliary lipoprotein component"/>
    <property type="match status" value="1"/>
</dbReference>
<protein>
    <submittedName>
        <fullName evidence="2">Penicillin-binding protein activator LpoB</fullName>
    </submittedName>
</protein>
<feature type="region of interest" description="Disordered" evidence="1">
    <location>
        <begin position="1"/>
        <end position="22"/>
    </location>
</feature>
<dbReference type="GO" id="GO:0009252">
    <property type="term" value="P:peptidoglycan biosynthetic process"/>
    <property type="evidence" value="ECO:0007669"/>
    <property type="project" value="TreeGrafter"/>
</dbReference>
<dbReference type="EMBL" id="AZMM01004040">
    <property type="protein sequence ID" value="ETJ42002.1"/>
    <property type="molecule type" value="Genomic_DNA"/>
</dbReference>